<dbReference type="EMBL" id="CP097510">
    <property type="protein sequence ID" value="URE37794.1"/>
    <property type="molecule type" value="Genomic_DNA"/>
</dbReference>
<keyword evidence="3" id="KW-1185">Reference proteome</keyword>
<evidence type="ECO:0000313" key="2">
    <source>
        <dbReference type="EMBL" id="URE37794.1"/>
    </source>
</evidence>
<gene>
    <name evidence="2" type="ORF">MUK42_13065</name>
</gene>
<dbReference type="AlphaFoldDB" id="A0A9E7HX49"/>
<sequence>MGHPVKPLPYFQIWHTALSAVSLSLENVNKSCTIRSHRLCNLKSCCLMSLKKITTKKRKGCREVQHQLERKRITLNILPTKETWGGRERVGGRGEGERGEEGGWGEEGGERERRQEG</sequence>
<name>A0A9E7HX49_9LILI</name>
<reference evidence="2" key="1">
    <citation type="submission" date="2022-05" db="EMBL/GenBank/DDBJ databases">
        <title>The Musa troglodytarum L. genome provides insights into the mechanism of non-climacteric behaviour and enrichment of carotenoids.</title>
        <authorList>
            <person name="Wang J."/>
        </authorList>
    </citation>
    <scope>NUCLEOTIDE SEQUENCE</scope>
    <source>
        <tissue evidence="2">Leaf</tissue>
    </source>
</reference>
<feature type="compositionally biased region" description="Basic and acidic residues" evidence="1">
    <location>
        <begin position="84"/>
        <end position="101"/>
    </location>
</feature>
<dbReference type="Proteomes" id="UP001055439">
    <property type="component" value="Chromosome 8"/>
</dbReference>
<feature type="compositionally biased region" description="Basic and acidic residues" evidence="1">
    <location>
        <begin position="108"/>
        <end position="117"/>
    </location>
</feature>
<proteinExistence type="predicted"/>
<protein>
    <submittedName>
        <fullName evidence="2">Uncharacterized protein</fullName>
    </submittedName>
</protein>
<evidence type="ECO:0000313" key="3">
    <source>
        <dbReference type="Proteomes" id="UP001055439"/>
    </source>
</evidence>
<evidence type="ECO:0000256" key="1">
    <source>
        <dbReference type="SAM" id="MobiDB-lite"/>
    </source>
</evidence>
<accession>A0A9E7HX49</accession>
<feature type="region of interest" description="Disordered" evidence="1">
    <location>
        <begin position="84"/>
        <end position="117"/>
    </location>
</feature>
<organism evidence="2 3">
    <name type="scientific">Musa troglodytarum</name>
    <name type="common">fe'i banana</name>
    <dbReference type="NCBI Taxonomy" id="320322"/>
    <lineage>
        <taxon>Eukaryota</taxon>
        <taxon>Viridiplantae</taxon>
        <taxon>Streptophyta</taxon>
        <taxon>Embryophyta</taxon>
        <taxon>Tracheophyta</taxon>
        <taxon>Spermatophyta</taxon>
        <taxon>Magnoliopsida</taxon>
        <taxon>Liliopsida</taxon>
        <taxon>Zingiberales</taxon>
        <taxon>Musaceae</taxon>
        <taxon>Musa</taxon>
    </lineage>
</organism>